<keyword evidence="2" id="KW-1185">Reference proteome</keyword>
<proteinExistence type="predicted"/>
<dbReference type="AlphaFoldDB" id="A0AAV6PVJ6"/>
<dbReference type="Proteomes" id="UP000693946">
    <property type="component" value="Linkage Group LG8"/>
</dbReference>
<protein>
    <submittedName>
        <fullName evidence="1">Uncharacterized protein</fullName>
    </submittedName>
</protein>
<evidence type="ECO:0000313" key="2">
    <source>
        <dbReference type="Proteomes" id="UP000693946"/>
    </source>
</evidence>
<gene>
    <name evidence="1" type="ORF">JOB18_014212</name>
</gene>
<dbReference type="EMBL" id="JAGKHQ010000020">
    <property type="protein sequence ID" value="KAG7478984.1"/>
    <property type="molecule type" value="Genomic_DNA"/>
</dbReference>
<sequence>MVGVFPPSDHQQVVHGSKNLCVSVKLKRWGGAREFKLNHHISPHPLTTAHPCPEQSQAERVKTFARSGAHLKYIKTPGEEGSSVKLCCVGHSTESKYFPHSWEQERGLQCLKKSVRHSNEGIKVVFKKGRPRLQKRHHPCGSLRRVQSRFQGQESSGHIYTGNT</sequence>
<evidence type="ECO:0000313" key="1">
    <source>
        <dbReference type="EMBL" id="KAG7478984.1"/>
    </source>
</evidence>
<organism evidence="1 2">
    <name type="scientific">Solea senegalensis</name>
    <name type="common">Senegalese sole</name>
    <dbReference type="NCBI Taxonomy" id="28829"/>
    <lineage>
        <taxon>Eukaryota</taxon>
        <taxon>Metazoa</taxon>
        <taxon>Chordata</taxon>
        <taxon>Craniata</taxon>
        <taxon>Vertebrata</taxon>
        <taxon>Euteleostomi</taxon>
        <taxon>Actinopterygii</taxon>
        <taxon>Neopterygii</taxon>
        <taxon>Teleostei</taxon>
        <taxon>Neoteleostei</taxon>
        <taxon>Acanthomorphata</taxon>
        <taxon>Carangaria</taxon>
        <taxon>Pleuronectiformes</taxon>
        <taxon>Pleuronectoidei</taxon>
        <taxon>Soleidae</taxon>
        <taxon>Solea</taxon>
    </lineage>
</organism>
<comment type="caution">
    <text evidence="1">The sequence shown here is derived from an EMBL/GenBank/DDBJ whole genome shotgun (WGS) entry which is preliminary data.</text>
</comment>
<reference evidence="1 2" key="1">
    <citation type="journal article" date="2021" name="Sci. Rep.">
        <title>Chromosome anchoring in Senegalese sole (Solea senegalensis) reveals sex-associated markers and genome rearrangements in flatfish.</title>
        <authorList>
            <person name="Guerrero-Cozar I."/>
            <person name="Gomez-Garrido J."/>
            <person name="Berbel C."/>
            <person name="Martinez-Blanch J.F."/>
            <person name="Alioto T."/>
            <person name="Claros M.G."/>
            <person name="Gagnaire P.A."/>
            <person name="Manchado M."/>
        </authorList>
    </citation>
    <scope>NUCLEOTIDE SEQUENCE [LARGE SCALE GENOMIC DNA]</scope>
    <source>
        <strain evidence="1">Sse05_10M</strain>
    </source>
</reference>
<name>A0AAV6PVJ6_SOLSE</name>
<accession>A0AAV6PVJ6</accession>